<dbReference type="GO" id="GO:0005230">
    <property type="term" value="F:extracellular ligand-gated monoatomic ion channel activity"/>
    <property type="evidence" value="ECO:0007669"/>
    <property type="project" value="InterPro"/>
</dbReference>
<dbReference type="AlphaFoldDB" id="A0AAW1TUP8"/>
<sequence length="168" mass="19665">MRSVIFKEEIFIDVRCFWWADSNNMNETVSTDSSINMFYFNVVLFLCVINITKARIRRDILTEKCQNVSKNVDEVKLMDHIFCDFNGNNLRPVKDNKIATNLTIRLVPQSFAYDEISATISVDAWLVLNWVDQHSNWNPKEFNGIDKVYLRESGLWKPDLLLFNSSKT</sequence>
<dbReference type="Pfam" id="PF02931">
    <property type="entry name" value="Neur_chan_LBD"/>
    <property type="match status" value="1"/>
</dbReference>
<dbReference type="EMBL" id="JARQZJ010000033">
    <property type="protein sequence ID" value="KAK9875262.1"/>
    <property type="molecule type" value="Genomic_DNA"/>
</dbReference>
<dbReference type="Proteomes" id="UP001431783">
    <property type="component" value="Unassembled WGS sequence"/>
</dbReference>
<accession>A0AAW1TUP8</accession>
<reference evidence="3 4" key="1">
    <citation type="submission" date="2023-03" db="EMBL/GenBank/DDBJ databases">
        <title>Genome insight into feeding habits of ladybird beetles.</title>
        <authorList>
            <person name="Li H.-S."/>
            <person name="Huang Y.-H."/>
            <person name="Pang H."/>
        </authorList>
    </citation>
    <scope>NUCLEOTIDE SEQUENCE [LARGE SCALE GENOMIC DNA]</scope>
    <source>
        <strain evidence="3">SYSU_2023b</strain>
        <tissue evidence="3">Whole body</tissue>
    </source>
</reference>
<evidence type="ECO:0000313" key="4">
    <source>
        <dbReference type="Proteomes" id="UP001431783"/>
    </source>
</evidence>
<evidence type="ECO:0000259" key="2">
    <source>
        <dbReference type="Pfam" id="PF02931"/>
    </source>
</evidence>
<name>A0AAW1TUP8_9CUCU</name>
<dbReference type="InterPro" id="IPR006202">
    <property type="entry name" value="Neur_chan_lig-bd"/>
</dbReference>
<evidence type="ECO:0000256" key="1">
    <source>
        <dbReference type="SAM" id="Phobius"/>
    </source>
</evidence>
<dbReference type="GO" id="GO:0016020">
    <property type="term" value="C:membrane"/>
    <property type="evidence" value="ECO:0007669"/>
    <property type="project" value="InterPro"/>
</dbReference>
<protein>
    <recommendedName>
        <fullName evidence="2">Neurotransmitter-gated ion-channel ligand-binding domain-containing protein</fullName>
    </recommendedName>
</protein>
<keyword evidence="1" id="KW-0812">Transmembrane</keyword>
<keyword evidence="1" id="KW-0472">Membrane</keyword>
<evidence type="ECO:0000313" key="3">
    <source>
        <dbReference type="EMBL" id="KAK9875262.1"/>
    </source>
</evidence>
<keyword evidence="4" id="KW-1185">Reference proteome</keyword>
<organism evidence="3 4">
    <name type="scientific">Henosepilachna vigintioctopunctata</name>
    <dbReference type="NCBI Taxonomy" id="420089"/>
    <lineage>
        <taxon>Eukaryota</taxon>
        <taxon>Metazoa</taxon>
        <taxon>Ecdysozoa</taxon>
        <taxon>Arthropoda</taxon>
        <taxon>Hexapoda</taxon>
        <taxon>Insecta</taxon>
        <taxon>Pterygota</taxon>
        <taxon>Neoptera</taxon>
        <taxon>Endopterygota</taxon>
        <taxon>Coleoptera</taxon>
        <taxon>Polyphaga</taxon>
        <taxon>Cucujiformia</taxon>
        <taxon>Coccinelloidea</taxon>
        <taxon>Coccinellidae</taxon>
        <taxon>Epilachninae</taxon>
        <taxon>Epilachnini</taxon>
        <taxon>Henosepilachna</taxon>
    </lineage>
</organism>
<dbReference type="SUPFAM" id="SSF63712">
    <property type="entry name" value="Nicotinic receptor ligand binding domain-like"/>
    <property type="match status" value="1"/>
</dbReference>
<gene>
    <name evidence="3" type="ORF">WA026_007652</name>
</gene>
<dbReference type="InterPro" id="IPR036734">
    <property type="entry name" value="Neur_chan_lig-bd_sf"/>
</dbReference>
<feature type="transmembrane region" description="Helical" evidence="1">
    <location>
        <begin position="34"/>
        <end position="52"/>
    </location>
</feature>
<comment type="caution">
    <text evidence="3">The sequence shown here is derived from an EMBL/GenBank/DDBJ whole genome shotgun (WGS) entry which is preliminary data.</text>
</comment>
<proteinExistence type="predicted"/>
<feature type="domain" description="Neurotransmitter-gated ion-channel ligand-binding" evidence="2">
    <location>
        <begin position="76"/>
        <end position="167"/>
    </location>
</feature>
<dbReference type="Gene3D" id="2.70.170.10">
    <property type="entry name" value="Neurotransmitter-gated ion-channel ligand-binding domain"/>
    <property type="match status" value="1"/>
</dbReference>
<keyword evidence="1" id="KW-1133">Transmembrane helix</keyword>